<gene>
    <name evidence="1" type="ORF">DFP97_11475</name>
</gene>
<proteinExistence type="predicted"/>
<keyword evidence="2" id="KW-1185">Reference proteome</keyword>
<evidence type="ECO:0000313" key="1">
    <source>
        <dbReference type="EMBL" id="RCW43012.1"/>
    </source>
</evidence>
<sequence>MENLIRLERLLENLERHQAKRHVRNAFKEWLLASRTVIDSVIDTMEKEKDTPVARKINISKE</sequence>
<dbReference type="AlphaFoldDB" id="A0A368VQ77"/>
<dbReference type="OrthoDB" id="2470950at2"/>
<name>A0A368VQ77_9BACL</name>
<protein>
    <submittedName>
        <fullName evidence="1">Uncharacterized protein</fullName>
    </submittedName>
</protein>
<dbReference type="EMBL" id="QPJD01000014">
    <property type="protein sequence ID" value="RCW43012.1"/>
    <property type="molecule type" value="Genomic_DNA"/>
</dbReference>
<comment type="caution">
    <text evidence="1">The sequence shown here is derived from an EMBL/GenBank/DDBJ whole genome shotgun (WGS) entry which is preliminary data.</text>
</comment>
<dbReference type="Proteomes" id="UP000252415">
    <property type="component" value="Unassembled WGS sequence"/>
</dbReference>
<evidence type="ECO:0000313" key="2">
    <source>
        <dbReference type="Proteomes" id="UP000252415"/>
    </source>
</evidence>
<accession>A0A368VQ77</accession>
<dbReference type="RefSeq" id="WP_114382175.1">
    <property type="nucleotide sequence ID" value="NZ_QPJD01000014.1"/>
</dbReference>
<organism evidence="1 2">
    <name type="scientific">Paenibacillus prosopidis</name>
    <dbReference type="NCBI Taxonomy" id="630520"/>
    <lineage>
        <taxon>Bacteria</taxon>
        <taxon>Bacillati</taxon>
        <taxon>Bacillota</taxon>
        <taxon>Bacilli</taxon>
        <taxon>Bacillales</taxon>
        <taxon>Paenibacillaceae</taxon>
        <taxon>Paenibacillus</taxon>
    </lineage>
</organism>
<reference evidence="1 2" key="1">
    <citation type="submission" date="2018-07" db="EMBL/GenBank/DDBJ databases">
        <title>Genomic Encyclopedia of Type Strains, Phase III (KMG-III): the genomes of soil and plant-associated and newly described type strains.</title>
        <authorList>
            <person name="Whitman W."/>
        </authorList>
    </citation>
    <scope>NUCLEOTIDE SEQUENCE [LARGE SCALE GENOMIC DNA]</scope>
    <source>
        <strain evidence="1 2">CECT 7506</strain>
    </source>
</reference>